<dbReference type="Gene3D" id="3.40.1710.10">
    <property type="entry name" value="abc type-2 transporter like domain"/>
    <property type="match status" value="1"/>
</dbReference>
<name>A0A6C0FUH9_9BACL</name>
<feature type="transmembrane region" description="Helical" evidence="5">
    <location>
        <begin position="274"/>
        <end position="295"/>
    </location>
</feature>
<dbReference type="EMBL" id="CP048209">
    <property type="protein sequence ID" value="QHT58579.1"/>
    <property type="molecule type" value="Genomic_DNA"/>
</dbReference>
<dbReference type="InterPro" id="IPR051328">
    <property type="entry name" value="T7SS_ABC-Transporter"/>
</dbReference>
<dbReference type="PANTHER" id="PTHR43077">
    <property type="entry name" value="TRANSPORT PERMEASE YVFS-RELATED"/>
    <property type="match status" value="1"/>
</dbReference>
<reference evidence="7 8" key="1">
    <citation type="submission" date="2020-01" db="EMBL/GenBank/DDBJ databases">
        <title>Paenibacillus sp. nov., isolated from tomato rhizosphere.</title>
        <authorList>
            <person name="Weon H.-Y."/>
            <person name="Lee S.A."/>
        </authorList>
    </citation>
    <scope>NUCLEOTIDE SEQUENCE [LARGE SCALE GENOMIC DNA]</scope>
    <source>
        <strain evidence="7 8">12200R-189</strain>
    </source>
</reference>
<dbReference type="GO" id="GO:0140359">
    <property type="term" value="F:ABC-type transporter activity"/>
    <property type="evidence" value="ECO:0007669"/>
    <property type="project" value="InterPro"/>
</dbReference>
<feature type="transmembrane region" description="Helical" evidence="5">
    <location>
        <begin position="302"/>
        <end position="321"/>
    </location>
</feature>
<evidence type="ECO:0000256" key="4">
    <source>
        <dbReference type="ARBA" id="ARBA00023136"/>
    </source>
</evidence>
<dbReference type="Proteomes" id="UP000476064">
    <property type="component" value="Chromosome"/>
</dbReference>
<dbReference type="Pfam" id="PF12698">
    <property type="entry name" value="ABC2_membrane_3"/>
    <property type="match status" value="1"/>
</dbReference>
<evidence type="ECO:0000256" key="1">
    <source>
        <dbReference type="ARBA" id="ARBA00004141"/>
    </source>
</evidence>
<keyword evidence="8" id="KW-1185">Reference proteome</keyword>
<dbReference type="KEGG" id="plyc:GXP70_00345"/>
<keyword evidence="2 5" id="KW-0812">Transmembrane</keyword>
<evidence type="ECO:0000313" key="7">
    <source>
        <dbReference type="EMBL" id="QHT58579.1"/>
    </source>
</evidence>
<dbReference type="PANTHER" id="PTHR43077:SF5">
    <property type="entry name" value="PHAGE INFECTION PROTEIN"/>
    <property type="match status" value="1"/>
</dbReference>
<proteinExistence type="predicted"/>
<evidence type="ECO:0000256" key="5">
    <source>
        <dbReference type="SAM" id="Phobius"/>
    </source>
</evidence>
<feature type="transmembrane region" description="Helical" evidence="5">
    <location>
        <begin position="359"/>
        <end position="377"/>
    </location>
</feature>
<comment type="subcellular location">
    <subcellularLocation>
        <location evidence="1">Membrane</location>
        <topology evidence="1">Multi-pass membrane protein</topology>
    </subcellularLocation>
</comment>
<feature type="domain" description="ABC-2 type transporter transmembrane" evidence="6">
    <location>
        <begin position="14"/>
        <end position="376"/>
    </location>
</feature>
<organism evidence="7 8">
    <name type="scientific">Paenibacillus lycopersici</name>
    <dbReference type="NCBI Taxonomy" id="2704462"/>
    <lineage>
        <taxon>Bacteria</taxon>
        <taxon>Bacillati</taxon>
        <taxon>Bacillota</taxon>
        <taxon>Bacilli</taxon>
        <taxon>Bacillales</taxon>
        <taxon>Paenibacillaceae</taxon>
        <taxon>Paenibacillus</taxon>
    </lineage>
</organism>
<dbReference type="RefSeq" id="WP_162354654.1">
    <property type="nucleotide sequence ID" value="NZ_CP048209.1"/>
</dbReference>
<evidence type="ECO:0000259" key="6">
    <source>
        <dbReference type="Pfam" id="PF12698"/>
    </source>
</evidence>
<dbReference type="InterPro" id="IPR013525">
    <property type="entry name" value="ABC2_TM"/>
</dbReference>
<accession>A0A6C0FUH9</accession>
<keyword evidence="4 5" id="KW-0472">Membrane</keyword>
<gene>
    <name evidence="7" type="ORF">GXP70_00345</name>
</gene>
<dbReference type="AlphaFoldDB" id="A0A6C0FUH9"/>
<evidence type="ECO:0000313" key="8">
    <source>
        <dbReference type="Proteomes" id="UP000476064"/>
    </source>
</evidence>
<keyword evidence="3 5" id="KW-1133">Transmembrane helix</keyword>
<protein>
    <submittedName>
        <fullName evidence="7">DUF3533 domain-containing protein</fullName>
    </submittedName>
</protein>
<feature type="transmembrane region" description="Helical" evidence="5">
    <location>
        <begin position="234"/>
        <end position="254"/>
    </location>
</feature>
<dbReference type="GO" id="GO:0016020">
    <property type="term" value="C:membrane"/>
    <property type="evidence" value="ECO:0007669"/>
    <property type="project" value="UniProtKB-SubCell"/>
</dbReference>
<feature type="transmembrane region" description="Helical" evidence="5">
    <location>
        <begin position="203"/>
        <end position="222"/>
    </location>
</feature>
<evidence type="ECO:0000256" key="2">
    <source>
        <dbReference type="ARBA" id="ARBA00022692"/>
    </source>
</evidence>
<sequence length="384" mass="41148">MAIFRQKMLWLGFIGVAVVVMVFGLAMMGSVLGAKPKNIPVALVIEDKAVTLPDGSELHIGAAIKEKLLANKALPIVWHEAATEAEARTGLDRQDYYGAFILPEDLSAGIASFATGEPKPATVKVIGNEGMNAQASTAVKQVLGQVSRMLSAELSGQLLSQAEAKSSVMPVSAAKAMLSPFAVSEETAHPVGLNNASGNAPGMLTQIMWIGSLVVSIILALTGRKAKESGARRVGVHAVQLIIGAIFVSLVSGYLVWMAHSWYGMVVVDVSNTWFMLLLSGIAFFAIQLTLLSWLGMPAMPVLVLLMFFSLPVVNMAPEFLSQTTQDWLYAWTPFRFVASSLRDSMYFSEVGVTSDNMTVLWSLISVGAVLVLLSAFKPQRVKA</sequence>
<evidence type="ECO:0000256" key="3">
    <source>
        <dbReference type="ARBA" id="ARBA00022989"/>
    </source>
</evidence>